<keyword evidence="7" id="KW-0010">Activator</keyword>
<evidence type="ECO:0000313" key="14">
    <source>
        <dbReference type="Ensembl" id="ENSTNIP00000014003.1"/>
    </source>
</evidence>
<evidence type="ECO:0000256" key="5">
    <source>
        <dbReference type="ARBA" id="ARBA00022553"/>
    </source>
</evidence>
<dbReference type="InterPro" id="IPR024783">
    <property type="entry name" value="TORC_N"/>
</dbReference>
<evidence type="ECO:0000259" key="11">
    <source>
        <dbReference type="Pfam" id="PF12884"/>
    </source>
</evidence>
<dbReference type="GO" id="GO:0005634">
    <property type="term" value="C:nucleus"/>
    <property type="evidence" value="ECO:0007669"/>
    <property type="project" value="UniProtKB-SubCell"/>
</dbReference>
<dbReference type="PANTHER" id="PTHR13589:SF14">
    <property type="entry name" value="CREB-REGULATED TRANSCRIPTION COACTIVATOR 1"/>
    <property type="match status" value="1"/>
</dbReference>
<dbReference type="OMA" id="MDMNTAS"/>
<keyword evidence="6" id="KW-0805">Transcription regulation</keyword>
<reference evidence="14" key="3">
    <citation type="submission" date="2025-09" db="UniProtKB">
        <authorList>
            <consortium name="Ensembl"/>
        </authorList>
    </citation>
    <scope>IDENTIFICATION</scope>
</reference>
<dbReference type="Pfam" id="PF12884">
    <property type="entry name" value="TORC_N"/>
    <property type="match status" value="1"/>
</dbReference>
<dbReference type="Proteomes" id="UP000007303">
    <property type="component" value="Unassembled WGS sequence"/>
</dbReference>
<evidence type="ECO:0000256" key="6">
    <source>
        <dbReference type="ARBA" id="ARBA00023015"/>
    </source>
</evidence>
<evidence type="ECO:0000256" key="10">
    <source>
        <dbReference type="SAM" id="MobiDB-lite"/>
    </source>
</evidence>
<accession>H3D0G7</accession>
<dbReference type="Pfam" id="PF12885">
    <property type="entry name" value="TORC_M"/>
    <property type="match status" value="1"/>
</dbReference>
<feature type="region of interest" description="Disordered" evidence="10">
    <location>
        <begin position="448"/>
        <end position="471"/>
    </location>
</feature>
<reference evidence="14" key="2">
    <citation type="submission" date="2025-08" db="UniProtKB">
        <authorList>
            <consortium name="Ensembl"/>
        </authorList>
    </citation>
    <scope>IDENTIFICATION</scope>
</reference>
<evidence type="ECO:0000259" key="12">
    <source>
        <dbReference type="Pfam" id="PF12885"/>
    </source>
</evidence>
<dbReference type="InParanoid" id="H3D0G7"/>
<comment type="similarity">
    <text evidence="3">Belongs to the TORC family.</text>
</comment>
<dbReference type="STRING" id="99883.ENSTNIP00000014003"/>
<feature type="domain" description="Transducer of regulated CREB activity C-terminal" evidence="13">
    <location>
        <begin position="553"/>
        <end position="625"/>
    </location>
</feature>
<dbReference type="InterPro" id="IPR024784">
    <property type="entry name" value="TORC_M"/>
</dbReference>
<reference evidence="15" key="1">
    <citation type="journal article" date="2004" name="Nature">
        <title>Genome duplication in the teleost fish Tetraodon nigroviridis reveals the early vertebrate proto-karyotype.</title>
        <authorList>
            <person name="Jaillon O."/>
            <person name="Aury J.-M."/>
            <person name="Brunet F."/>
            <person name="Petit J.-L."/>
            <person name="Stange-Thomann N."/>
            <person name="Mauceli E."/>
            <person name="Bouneau L."/>
            <person name="Fischer C."/>
            <person name="Ozouf-Costaz C."/>
            <person name="Bernot A."/>
            <person name="Nicaud S."/>
            <person name="Jaffe D."/>
            <person name="Fisher S."/>
            <person name="Lutfalla G."/>
            <person name="Dossat C."/>
            <person name="Segurens B."/>
            <person name="Dasilva C."/>
            <person name="Salanoubat M."/>
            <person name="Levy M."/>
            <person name="Boudet N."/>
            <person name="Castellano S."/>
            <person name="Anthouard V."/>
            <person name="Jubin C."/>
            <person name="Castelli V."/>
            <person name="Katinka M."/>
            <person name="Vacherie B."/>
            <person name="Biemont C."/>
            <person name="Skalli Z."/>
            <person name="Cattolico L."/>
            <person name="Poulain J."/>
            <person name="De Berardinis V."/>
            <person name="Cruaud C."/>
            <person name="Duprat S."/>
            <person name="Brottier P."/>
            <person name="Coutanceau J.-P."/>
            <person name="Gouzy J."/>
            <person name="Parra G."/>
            <person name="Lardier G."/>
            <person name="Chapple C."/>
            <person name="McKernan K.J."/>
            <person name="McEwan P."/>
            <person name="Bosak S."/>
            <person name="Kellis M."/>
            <person name="Volff J.-N."/>
            <person name="Guigo R."/>
            <person name="Zody M.C."/>
            <person name="Mesirov J."/>
            <person name="Lindblad-Toh K."/>
            <person name="Birren B."/>
            <person name="Nusbaum C."/>
            <person name="Kahn D."/>
            <person name="Robinson-Rechavi M."/>
            <person name="Laudet V."/>
            <person name="Schachter V."/>
            <person name="Quetier F."/>
            <person name="Saurin W."/>
            <person name="Scarpelli C."/>
            <person name="Wincker P."/>
            <person name="Lander E.S."/>
            <person name="Weissenbach J."/>
            <person name="Roest Crollius H."/>
        </authorList>
    </citation>
    <scope>NUCLEOTIDE SEQUENCE [LARGE SCALE GENOMIC DNA]</scope>
</reference>
<organism evidence="14 15">
    <name type="scientific">Tetraodon nigroviridis</name>
    <name type="common">Spotted green pufferfish</name>
    <name type="synonym">Chelonodon nigroviridis</name>
    <dbReference type="NCBI Taxonomy" id="99883"/>
    <lineage>
        <taxon>Eukaryota</taxon>
        <taxon>Metazoa</taxon>
        <taxon>Chordata</taxon>
        <taxon>Craniata</taxon>
        <taxon>Vertebrata</taxon>
        <taxon>Euteleostomi</taxon>
        <taxon>Actinopterygii</taxon>
        <taxon>Neopterygii</taxon>
        <taxon>Teleostei</taxon>
        <taxon>Neoteleostei</taxon>
        <taxon>Acanthomorphata</taxon>
        <taxon>Eupercaria</taxon>
        <taxon>Tetraodontiformes</taxon>
        <taxon>Tetradontoidea</taxon>
        <taxon>Tetraodontidae</taxon>
        <taxon>Tetraodon</taxon>
    </lineage>
</organism>
<dbReference type="GO" id="GO:0005737">
    <property type="term" value="C:cytoplasm"/>
    <property type="evidence" value="ECO:0007669"/>
    <property type="project" value="UniProtKB-SubCell"/>
</dbReference>
<evidence type="ECO:0000256" key="1">
    <source>
        <dbReference type="ARBA" id="ARBA00004123"/>
    </source>
</evidence>
<dbReference type="Pfam" id="PF12886">
    <property type="entry name" value="TORC_C"/>
    <property type="match status" value="1"/>
</dbReference>
<keyword evidence="5" id="KW-0597">Phosphoprotein</keyword>
<keyword evidence="15" id="KW-1185">Reference proteome</keyword>
<feature type="compositionally biased region" description="Low complexity" evidence="10">
    <location>
        <begin position="457"/>
        <end position="470"/>
    </location>
</feature>
<dbReference type="Ensembl" id="ENSTNIT00000014198.1">
    <property type="protein sequence ID" value="ENSTNIP00000014003.1"/>
    <property type="gene ID" value="ENSTNIG00000011067.1"/>
</dbReference>
<proteinExistence type="inferred from homology"/>
<keyword evidence="9" id="KW-0539">Nucleus</keyword>
<dbReference type="InterPro" id="IPR024786">
    <property type="entry name" value="TORC"/>
</dbReference>
<evidence type="ECO:0000256" key="4">
    <source>
        <dbReference type="ARBA" id="ARBA00022490"/>
    </source>
</evidence>
<evidence type="ECO:0000256" key="3">
    <source>
        <dbReference type="ARBA" id="ARBA00007167"/>
    </source>
</evidence>
<evidence type="ECO:0000259" key="13">
    <source>
        <dbReference type="Pfam" id="PF12886"/>
    </source>
</evidence>
<dbReference type="AlphaFoldDB" id="H3D0G7"/>
<feature type="domain" description="Transducer of regulated CREB activity N-terminal" evidence="11">
    <location>
        <begin position="6"/>
        <end position="66"/>
    </location>
</feature>
<feature type="domain" description="Transducer of regulated CREB activity middle" evidence="12">
    <location>
        <begin position="150"/>
        <end position="294"/>
    </location>
</feature>
<dbReference type="HOGENOM" id="CLU_019357_2_0_1"/>
<dbReference type="InterPro" id="IPR024785">
    <property type="entry name" value="TORC_C"/>
</dbReference>
<evidence type="ECO:0000256" key="7">
    <source>
        <dbReference type="ARBA" id="ARBA00023159"/>
    </source>
</evidence>
<dbReference type="GO" id="GO:0045944">
    <property type="term" value="P:positive regulation of transcription by RNA polymerase II"/>
    <property type="evidence" value="ECO:0007669"/>
    <property type="project" value="TreeGrafter"/>
</dbReference>
<evidence type="ECO:0000256" key="8">
    <source>
        <dbReference type="ARBA" id="ARBA00023163"/>
    </source>
</evidence>
<protein>
    <submittedName>
        <fullName evidence="14">CREB regulated transcription coactivator 1a</fullName>
    </submittedName>
</protein>
<sequence>MATANNPRKFSEKIALHNQKQAEETAAFEEVMKDLSITRAARLQLQKSQYLQLGPSRGLYYGGSLPNVNQIGNATVEVTFQVSLKNSGQDSNRSTRHHGLVDRVYRDRNRITSPHRKPFFVDKHGRQSYIDSCPYGSVYLSPPPDTSWRRTNSDSALHQSTLTPAQQPFTGGSQELQPKRVLLLTVPGAGPIKQEENGDEQKQSWELKKEVSTSESCKVPGIHIFPSPDQQLTASLKPAAHNTGGSLPDLTNIQFPPPLPTPLDSDDAVAAAAASFGPSGATQAVSLTQGVSTSQPAVTMEMQPEQDSMVPLILNAGESQSLHLPPTLPPSVSLRPQAAISAMNLEQQLSQYAFFNQQPSNQNQQVSHVPSPPDLSSNEPGLIAVAKRGLTVGMLMSALSICWQTALVQASASVNSCPVPDNQTSSQTNMAVDMNVAACLHQYRSRVGSSANQSPTSPVSSQGFSPGGSPQHNSILGSVFADFYDQQLPSIQASALSQQLEQFNMETPVRSDSLYNQTSTLNYSQALMMGLTGGHRGLPDQQQQSYSNHGNIPNIILTVSGESPPSLPKDLTDSLSTDVSFDIDSQFPLDDLKIPLTLDGLHMLNDPDMVLADPATEDAFRLDRL</sequence>
<dbReference type="GeneTree" id="ENSGT00390000010652"/>
<dbReference type="PANTHER" id="PTHR13589">
    <property type="entry name" value="CREB-REGULATED TRANSCRIPTION COACTIVATOR"/>
    <property type="match status" value="1"/>
</dbReference>
<evidence type="ECO:0000256" key="9">
    <source>
        <dbReference type="ARBA" id="ARBA00023242"/>
    </source>
</evidence>
<evidence type="ECO:0000256" key="2">
    <source>
        <dbReference type="ARBA" id="ARBA00004496"/>
    </source>
</evidence>
<dbReference type="GO" id="GO:0008140">
    <property type="term" value="F:cAMP response element binding protein binding"/>
    <property type="evidence" value="ECO:0007669"/>
    <property type="project" value="InterPro"/>
</dbReference>
<name>H3D0G7_TETNG</name>
<keyword evidence="8" id="KW-0804">Transcription</keyword>
<keyword evidence="4" id="KW-0963">Cytoplasm</keyword>
<evidence type="ECO:0000313" key="15">
    <source>
        <dbReference type="Proteomes" id="UP000007303"/>
    </source>
</evidence>
<dbReference type="GO" id="GO:0051289">
    <property type="term" value="P:protein homotetramerization"/>
    <property type="evidence" value="ECO:0007669"/>
    <property type="project" value="InterPro"/>
</dbReference>
<comment type="subcellular location">
    <subcellularLocation>
        <location evidence="2">Cytoplasm</location>
    </subcellularLocation>
    <subcellularLocation>
        <location evidence="1">Nucleus</location>
    </subcellularLocation>
</comment>